<dbReference type="Proteomes" id="UP001071777">
    <property type="component" value="Unassembled WGS sequence"/>
</dbReference>
<feature type="chain" id="PRO_5045199560" evidence="2">
    <location>
        <begin position="27"/>
        <end position="541"/>
    </location>
</feature>
<organism evidence="3 4">
    <name type="scientific">Cryptosporidium canis</name>
    <dbReference type="NCBI Taxonomy" id="195482"/>
    <lineage>
        <taxon>Eukaryota</taxon>
        <taxon>Sar</taxon>
        <taxon>Alveolata</taxon>
        <taxon>Apicomplexa</taxon>
        <taxon>Conoidasida</taxon>
        <taxon>Coccidia</taxon>
        <taxon>Eucoccidiorida</taxon>
        <taxon>Eimeriorina</taxon>
        <taxon>Cryptosporidiidae</taxon>
        <taxon>Cryptosporidium</taxon>
    </lineage>
</organism>
<evidence type="ECO:0000313" key="4">
    <source>
        <dbReference type="Proteomes" id="UP001071777"/>
    </source>
</evidence>
<feature type="signal peptide" evidence="2">
    <location>
        <begin position="1"/>
        <end position="26"/>
    </location>
</feature>
<keyword evidence="4" id="KW-1185">Reference proteome</keyword>
<evidence type="ECO:0000256" key="2">
    <source>
        <dbReference type="SAM" id="SignalP"/>
    </source>
</evidence>
<dbReference type="EMBL" id="JAPCXB010000125">
    <property type="protein sequence ID" value="KAJ1607120.1"/>
    <property type="molecule type" value="Genomic_DNA"/>
</dbReference>
<evidence type="ECO:0000256" key="1">
    <source>
        <dbReference type="SAM" id="MobiDB-lite"/>
    </source>
</evidence>
<evidence type="ECO:0000313" key="3">
    <source>
        <dbReference type="EMBL" id="KAJ1607120.1"/>
    </source>
</evidence>
<proteinExistence type="predicted"/>
<feature type="compositionally biased region" description="Basic residues" evidence="1">
    <location>
        <begin position="520"/>
        <end position="541"/>
    </location>
</feature>
<name>A0ABQ8P447_9CRYT</name>
<accession>A0ABQ8P447</accession>
<protein>
    <submittedName>
        <fullName evidence="3">Secreted protein</fullName>
    </submittedName>
</protein>
<keyword evidence="2" id="KW-0732">Signal</keyword>
<gene>
    <name evidence="3" type="ORF">OJ252_2972</name>
</gene>
<feature type="region of interest" description="Disordered" evidence="1">
    <location>
        <begin position="488"/>
        <end position="541"/>
    </location>
</feature>
<sequence>MRHLSISSIITINVVVFLLIISKISSISNSDFDVASKESEVTYNRQNGLSRFIDIAISLTKYELKTLIEKKEYIFSTYLEPYNQVTSLNNDVDEHKEHFLELNLTEYKQVFHIPVESKSLLSFSQSSQVELTPESAVRNYFFPRLKHFKKDLPELTPEPYQRVMGFAIEVCMLPTVWYLELVHCMYVSASSYFDGALMSYSLQDLVGSAIVSMDFRNEQFSMENCVKYLPLFSDKKISSRFREICGATKSCIEARAFQTNNFSNFKSEFNNRIQEVYRVIPYLSGALDPITFSRYSMLYSLSILLKTHTLNKNLPERNFLPVRIMAASLGYYALSEKLNMKFSSENLVVTFFTKLITSMLFEKTDVVIKRCSEEIIKFAELSGDDLSEFFQGFCKEIFSIGFIDESFQNFAEIDSKFIASTHPKRVLLNSYALVVPEMFHELPFSEYNSSWIHFNDTEKDFPKYPDQLDGDSSVQDFNATLDENMNYTQNVPSDEDFNSTEPIKKSTKKRKIKSCISIQRNRRNKKKSTKKPSKKKLKTST</sequence>
<comment type="caution">
    <text evidence="3">The sequence shown here is derived from an EMBL/GenBank/DDBJ whole genome shotgun (WGS) entry which is preliminary data.</text>
</comment>
<reference evidence="3" key="1">
    <citation type="submission" date="2022-10" db="EMBL/GenBank/DDBJ databases">
        <title>Adaptive evolution leads to modifications in subtelomeric GC content in a zoonotic Cryptosporidium species.</title>
        <authorList>
            <person name="Li J."/>
            <person name="Feng Y."/>
            <person name="Xiao L."/>
        </authorList>
    </citation>
    <scope>NUCLEOTIDE SEQUENCE</scope>
    <source>
        <strain evidence="3">25894</strain>
    </source>
</reference>